<evidence type="ECO:0000313" key="2">
    <source>
        <dbReference type="Proteomes" id="UP000594759"/>
    </source>
</evidence>
<dbReference type="Proteomes" id="UP000594759">
    <property type="component" value="Chromosome"/>
</dbReference>
<sequence length="67" mass="7474">MKKKWLISVKDDAMDKVADALQKMGALNIERLDSIGVIMIMPENQDIADVRKIDGVSNVDEENDVSI</sequence>
<dbReference type="KEGG" id="pex:IZT61_07025"/>
<gene>
    <name evidence="1" type="ORF">IZT61_07025</name>
</gene>
<name>A0A7S9L1X8_9SPHI</name>
<dbReference type="RefSeq" id="WP_196100456.1">
    <property type="nucleotide sequence ID" value="NZ_CP064939.1"/>
</dbReference>
<keyword evidence="2" id="KW-1185">Reference proteome</keyword>
<reference evidence="1 2" key="1">
    <citation type="submission" date="2020-11" db="EMBL/GenBank/DDBJ databases">
        <title>Pedobacter endophytica, an endophytic bacteria isolated form Carex pumila.</title>
        <authorList>
            <person name="Peng Y."/>
            <person name="Jiang L."/>
            <person name="Lee J."/>
        </authorList>
    </citation>
    <scope>NUCLEOTIDE SEQUENCE [LARGE SCALE GENOMIC DNA]</scope>
    <source>
        <strain evidence="1 2">JBR3-12</strain>
    </source>
</reference>
<protein>
    <submittedName>
        <fullName evidence="1">Uncharacterized protein</fullName>
    </submittedName>
</protein>
<evidence type="ECO:0000313" key="1">
    <source>
        <dbReference type="EMBL" id="QPH41004.1"/>
    </source>
</evidence>
<dbReference type="EMBL" id="CP064939">
    <property type="protein sequence ID" value="QPH41004.1"/>
    <property type="molecule type" value="Genomic_DNA"/>
</dbReference>
<dbReference type="AlphaFoldDB" id="A0A7S9L1X8"/>
<organism evidence="1 2">
    <name type="scientific">Pedobacter endophyticus</name>
    <dbReference type="NCBI Taxonomy" id="2789740"/>
    <lineage>
        <taxon>Bacteria</taxon>
        <taxon>Pseudomonadati</taxon>
        <taxon>Bacteroidota</taxon>
        <taxon>Sphingobacteriia</taxon>
        <taxon>Sphingobacteriales</taxon>
        <taxon>Sphingobacteriaceae</taxon>
        <taxon>Pedobacter</taxon>
    </lineage>
</organism>
<accession>A0A7S9L1X8</accession>
<proteinExistence type="predicted"/>